<dbReference type="PANTHER" id="PTHR14413">
    <property type="entry name" value="RIBOSOMAL PROTEIN L17"/>
    <property type="match status" value="1"/>
</dbReference>
<dbReference type="InterPro" id="IPR036373">
    <property type="entry name" value="Ribosomal_bL17_sf"/>
</dbReference>
<evidence type="ECO:0000256" key="6">
    <source>
        <dbReference type="SAM" id="MobiDB-lite"/>
    </source>
</evidence>
<comment type="similarity">
    <text evidence="1 4 5">Belongs to the bacterial ribosomal protein bL17 family.</text>
</comment>
<dbReference type="OrthoDB" id="9809073at2"/>
<dbReference type="FunFam" id="3.90.1030.10:FF:000001">
    <property type="entry name" value="50S ribosomal protein L17"/>
    <property type="match status" value="1"/>
</dbReference>
<evidence type="ECO:0000256" key="3">
    <source>
        <dbReference type="ARBA" id="ARBA00023274"/>
    </source>
</evidence>
<gene>
    <name evidence="4" type="primary">rplQ</name>
    <name evidence="7" type="ORF">LX73_2612</name>
</gene>
<dbReference type="PROSITE" id="PS01167">
    <property type="entry name" value="RIBOSOMAL_L17"/>
    <property type="match status" value="1"/>
</dbReference>
<feature type="region of interest" description="Disordered" evidence="6">
    <location>
        <begin position="117"/>
        <end position="150"/>
    </location>
</feature>
<evidence type="ECO:0000256" key="5">
    <source>
        <dbReference type="RuleBase" id="RU000660"/>
    </source>
</evidence>
<evidence type="ECO:0000256" key="1">
    <source>
        <dbReference type="ARBA" id="ARBA00008777"/>
    </source>
</evidence>
<sequence length="150" mass="16912">MRHLKKGRKLSRSSSHRKATLASLSNALIKEHRIVTTVAKAKELRPFIEPLITKAKTDNPHKRRQVFAKLNDKEAVSHLFDEVAQKAMDRPGGYTRVVKLGYRSGDNAQTAVIELVDYNDIQPEDSKKKQRTRRSGSSNKTTSSDSGQEQ</sequence>
<name>A0A5D3YE09_9BACT</name>
<evidence type="ECO:0000313" key="7">
    <source>
        <dbReference type="EMBL" id="TYP91476.1"/>
    </source>
</evidence>
<proteinExistence type="inferred from homology"/>
<keyword evidence="3 4" id="KW-0687">Ribonucleoprotein</keyword>
<dbReference type="InterPro" id="IPR047859">
    <property type="entry name" value="Ribosomal_bL17_CS"/>
</dbReference>
<dbReference type="PANTHER" id="PTHR14413:SF16">
    <property type="entry name" value="LARGE RIBOSOMAL SUBUNIT PROTEIN BL17M"/>
    <property type="match status" value="1"/>
</dbReference>
<dbReference type="HAMAP" id="MF_01368">
    <property type="entry name" value="Ribosomal_bL17"/>
    <property type="match status" value="1"/>
</dbReference>
<accession>A0A5D3YE09</accession>
<dbReference type="InterPro" id="IPR000456">
    <property type="entry name" value="Ribosomal_bL17"/>
</dbReference>
<evidence type="ECO:0000256" key="4">
    <source>
        <dbReference type="HAMAP-Rule" id="MF_01368"/>
    </source>
</evidence>
<keyword evidence="2 4" id="KW-0689">Ribosomal protein</keyword>
<dbReference type="NCBIfam" id="TIGR00059">
    <property type="entry name" value="L17"/>
    <property type="match status" value="1"/>
</dbReference>
<comment type="caution">
    <text evidence="7">The sequence shown here is derived from an EMBL/GenBank/DDBJ whole genome shotgun (WGS) entry which is preliminary data.</text>
</comment>
<dbReference type="GO" id="GO:0022625">
    <property type="term" value="C:cytosolic large ribosomal subunit"/>
    <property type="evidence" value="ECO:0007669"/>
    <property type="project" value="TreeGrafter"/>
</dbReference>
<evidence type="ECO:0000313" key="8">
    <source>
        <dbReference type="Proteomes" id="UP000324595"/>
    </source>
</evidence>
<dbReference type="GO" id="GO:0006412">
    <property type="term" value="P:translation"/>
    <property type="evidence" value="ECO:0007669"/>
    <property type="project" value="UniProtKB-UniRule"/>
</dbReference>
<organism evidence="7 8">
    <name type="scientific">Fodinibius salinus</name>
    <dbReference type="NCBI Taxonomy" id="860790"/>
    <lineage>
        <taxon>Bacteria</taxon>
        <taxon>Pseudomonadati</taxon>
        <taxon>Balneolota</taxon>
        <taxon>Balneolia</taxon>
        <taxon>Balneolales</taxon>
        <taxon>Balneolaceae</taxon>
        <taxon>Fodinibius</taxon>
    </lineage>
</organism>
<dbReference type="Proteomes" id="UP000324595">
    <property type="component" value="Unassembled WGS sequence"/>
</dbReference>
<dbReference type="Pfam" id="PF01196">
    <property type="entry name" value="Ribosomal_L17"/>
    <property type="match status" value="1"/>
</dbReference>
<feature type="compositionally biased region" description="Low complexity" evidence="6">
    <location>
        <begin position="135"/>
        <end position="150"/>
    </location>
</feature>
<dbReference type="Gene3D" id="3.90.1030.10">
    <property type="entry name" value="Ribosomal protein L17"/>
    <property type="match status" value="1"/>
</dbReference>
<dbReference type="RefSeq" id="WP_148899920.1">
    <property type="nucleotide sequence ID" value="NZ_VNHY01000006.1"/>
</dbReference>
<dbReference type="EMBL" id="VNHY01000006">
    <property type="protein sequence ID" value="TYP91476.1"/>
    <property type="molecule type" value="Genomic_DNA"/>
</dbReference>
<reference evidence="7 8" key="1">
    <citation type="submission" date="2019-07" db="EMBL/GenBank/DDBJ databases">
        <title>Genomic Encyclopedia of Archaeal and Bacterial Type Strains, Phase II (KMG-II): from individual species to whole genera.</title>
        <authorList>
            <person name="Goeker M."/>
        </authorList>
    </citation>
    <scope>NUCLEOTIDE SEQUENCE [LARGE SCALE GENOMIC DNA]</scope>
    <source>
        <strain evidence="7 8">DSM 21935</strain>
    </source>
</reference>
<protein>
    <recommendedName>
        <fullName evidence="4">Large ribosomal subunit protein bL17</fullName>
    </recommendedName>
</protein>
<evidence type="ECO:0000256" key="2">
    <source>
        <dbReference type="ARBA" id="ARBA00022980"/>
    </source>
</evidence>
<dbReference type="GO" id="GO:0003735">
    <property type="term" value="F:structural constituent of ribosome"/>
    <property type="evidence" value="ECO:0007669"/>
    <property type="project" value="InterPro"/>
</dbReference>
<dbReference type="SUPFAM" id="SSF64263">
    <property type="entry name" value="Prokaryotic ribosomal protein L17"/>
    <property type="match status" value="1"/>
</dbReference>
<keyword evidence="8" id="KW-1185">Reference proteome</keyword>
<comment type="subunit">
    <text evidence="4">Part of the 50S ribosomal subunit. Contacts protein L32.</text>
</comment>
<dbReference type="AlphaFoldDB" id="A0A5D3YE09"/>